<dbReference type="SUPFAM" id="SSF53774">
    <property type="entry name" value="Glutaminase/Asparaginase"/>
    <property type="match status" value="1"/>
</dbReference>
<name>A0ABT1G768_9GAMM</name>
<dbReference type="Pfam" id="PF00710">
    <property type="entry name" value="Asparaginase"/>
    <property type="match status" value="1"/>
</dbReference>
<keyword evidence="2" id="KW-0378">Hydrolase</keyword>
<sequence length="172" mass="18719">MNQPTAQESGAHDGIRIITTGGTIDKIYFDARSQFEVGDPVIGHVLEEALVKHPWTVQELMQKDSLEIDDADRLRIREAVQSAPEKRILITHGTDTMAKTAEAIAETGDRTVVLTGSLSPARFRSSDAIFNIGAAFAATQCLPAGTWLFMNGQVFKAGDVKKNLDSNCFEAL</sequence>
<dbReference type="RefSeq" id="WP_253445674.1">
    <property type="nucleotide sequence ID" value="NZ_JALJYF010000001.1"/>
</dbReference>
<feature type="domain" description="L-asparaginase N-terminal" evidence="1">
    <location>
        <begin position="15"/>
        <end position="163"/>
    </location>
</feature>
<reference evidence="2 3" key="1">
    <citation type="submission" date="2022-03" db="EMBL/GenBank/DDBJ databases">
        <title>Genomic Encyclopedia of Type Strains, Phase III (KMG-III): the genomes of soil and plant-associated and newly described type strains.</title>
        <authorList>
            <person name="Whitman W."/>
        </authorList>
    </citation>
    <scope>NUCLEOTIDE SEQUENCE [LARGE SCALE GENOMIC DNA]</scope>
    <source>
        <strain evidence="2 3">BSker1</strain>
    </source>
</reference>
<evidence type="ECO:0000313" key="2">
    <source>
        <dbReference type="EMBL" id="MCP1726805.1"/>
    </source>
</evidence>
<dbReference type="InterPro" id="IPR006034">
    <property type="entry name" value="Asparaginase/glutaminase-like"/>
</dbReference>
<evidence type="ECO:0000313" key="3">
    <source>
        <dbReference type="Proteomes" id="UP001523550"/>
    </source>
</evidence>
<dbReference type="InterPro" id="IPR036152">
    <property type="entry name" value="Asp/glu_Ase-like_sf"/>
</dbReference>
<dbReference type="PRINTS" id="PR00139">
    <property type="entry name" value="ASNGLNASE"/>
</dbReference>
<accession>A0ABT1G768</accession>
<dbReference type="PIRSF" id="PIRSF500176">
    <property type="entry name" value="L_ASNase"/>
    <property type="match status" value="1"/>
</dbReference>
<dbReference type="InterPro" id="IPR037152">
    <property type="entry name" value="L-asparaginase_N_sf"/>
</dbReference>
<keyword evidence="3" id="KW-1185">Reference proteome</keyword>
<dbReference type="InterPro" id="IPR027474">
    <property type="entry name" value="L-asparaginase_N"/>
</dbReference>
<dbReference type="PIRSF" id="PIRSF001220">
    <property type="entry name" value="L-ASNase_gatD"/>
    <property type="match status" value="1"/>
</dbReference>
<organism evidence="2 3">
    <name type="scientific">Natronospira proteinivora</name>
    <dbReference type="NCBI Taxonomy" id="1807133"/>
    <lineage>
        <taxon>Bacteria</taxon>
        <taxon>Pseudomonadati</taxon>
        <taxon>Pseudomonadota</taxon>
        <taxon>Gammaproteobacteria</taxon>
        <taxon>Natronospirales</taxon>
        <taxon>Natronospiraceae</taxon>
        <taxon>Natronospira</taxon>
    </lineage>
</organism>
<dbReference type="PANTHER" id="PTHR11707:SF28">
    <property type="entry name" value="60 KDA LYSOPHOSPHOLIPASE"/>
    <property type="match status" value="1"/>
</dbReference>
<dbReference type="EC" id="3.5.1.1" evidence="2"/>
<comment type="caution">
    <text evidence="2">The sequence shown here is derived from an EMBL/GenBank/DDBJ whole genome shotgun (WGS) entry which is preliminary data.</text>
</comment>
<dbReference type="EMBL" id="JALJYF010000001">
    <property type="protein sequence ID" value="MCP1726805.1"/>
    <property type="molecule type" value="Genomic_DNA"/>
</dbReference>
<dbReference type="PROSITE" id="PS51732">
    <property type="entry name" value="ASN_GLN_ASE_3"/>
    <property type="match status" value="1"/>
</dbReference>
<gene>
    <name evidence="2" type="ORF">J2T60_000770</name>
</gene>
<dbReference type="GO" id="GO:0004067">
    <property type="term" value="F:asparaginase activity"/>
    <property type="evidence" value="ECO:0007669"/>
    <property type="project" value="UniProtKB-EC"/>
</dbReference>
<dbReference type="Gene3D" id="3.40.50.1170">
    <property type="entry name" value="L-asparaginase, N-terminal domain"/>
    <property type="match status" value="1"/>
</dbReference>
<proteinExistence type="predicted"/>
<dbReference type="PANTHER" id="PTHR11707">
    <property type="entry name" value="L-ASPARAGINASE"/>
    <property type="match status" value="1"/>
</dbReference>
<dbReference type="Proteomes" id="UP001523550">
    <property type="component" value="Unassembled WGS sequence"/>
</dbReference>
<evidence type="ECO:0000259" key="1">
    <source>
        <dbReference type="Pfam" id="PF00710"/>
    </source>
</evidence>
<protein>
    <submittedName>
        <fullName evidence="2">L-asparaginase</fullName>
        <ecNumber evidence="2">3.5.1.1</ecNumber>
    </submittedName>
</protein>